<sequence length="993" mass="113170">MYCVCCVEAQNDALREIEKILKRLEDAEGLFPSSKAFAELYPLYRSPEIVGRVRAMCQWYNMTKIQRLKLNILGKLVVLLDSKHSDWPCCTNTEENGSGSPSDSNNSTNSSGSMTSSDCSNTNDLYQPITPICELLAPRGQKNKVSPYRRYIENILKTRALDKSLNFLSKLHNHVLKKTQLTLEYPEDTSIFSKTSCSSEEEELRRYGCWSPEYEALDLPSYRTLFIFLATVPLEVLHEYLLMRLEQKPTNPSALSIRQLMRELKQGLLKAMQERELACGYIETATSETDIATVDFKEKVEKFDDCICKIFTDFLEYLQQWVFLNKTSFQKNLLEEEFNFCMVVCTKFPHFKMMVGSKFANILGTILRITGERLIERIDVDLKTLAANNNADGLIKQNLFSFCRKLQSVFNEEREISLKTMGFVKMHIKPDFVPKDCITYIKDSIVAFKCIIPNSIENVQTLFNYLNHPTLDEADKLALSSRIREILMQIYRFGFEFYKDLSDSASEDHRARLVQSMVNFADLWMKFVTERCERGRGMRPRWAFQGIEFLLTVCEPTNTKHLSEGKFEELKRNMDICISHVIGTTAPSTPDSGFHSASPRSSLEQIRARSRGSSPSPRPTYKSQRSGQGRKISIEQQSPGTDMLDSTILNTNFRKEEKNGHTSIKIEFPQKSHTDKFRDAVDTLESELDKKLMQQNLIGKVLEDKTIKSSIIRRNVNFSWQRGIKIGQGRFGKVYTAVNNNTGDMMAVKEIALQHNDNGTIKRVAEEMKILEGIIHKNLVRSYGVEVHKDEMLIFMEYCSEGTLENLVAASEKGLPELLIRKYTFQLVSGVNCMHEHGIVHRDIKTANIFLTNGGNCLKIGDFGCAAKIKSSTTMPGELKGFVGTQAYMAPEVFTKNMSEGHGRAADIWSVGCVVIEMSSGQRPWAQYDSNFQIMFKVGMGQSPDPPDDMIDEGLDFLDMCFKHDPKERATARELLAHDFVLVKLADDFKDIL</sequence>
<evidence type="ECO:0000259" key="21">
    <source>
        <dbReference type="PROSITE" id="PS50011"/>
    </source>
</evidence>
<feature type="region of interest" description="Disordered" evidence="20">
    <location>
        <begin position="588"/>
        <end position="645"/>
    </location>
</feature>
<evidence type="ECO:0000256" key="11">
    <source>
        <dbReference type="ARBA" id="ARBA00022777"/>
    </source>
</evidence>
<evidence type="ECO:0000256" key="12">
    <source>
        <dbReference type="ARBA" id="ARBA00022840"/>
    </source>
</evidence>
<dbReference type="InterPro" id="IPR008271">
    <property type="entry name" value="Ser/Thr_kinase_AS"/>
</dbReference>
<feature type="domain" description="Protein kinase" evidence="21">
    <location>
        <begin position="720"/>
        <end position="981"/>
    </location>
</feature>
<keyword evidence="8" id="KW-0808">Transferase</keyword>
<dbReference type="InterPro" id="IPR045801">
    <property type="entry name" value="MEKK4_N"/>
</dbReference>
<feature type="region of interest" description="Disordered" evidence="20">
    <location>
        <begin position="91"/>
        <end position="120"/>
    </location>
</feature>
<keyword evidence="11" id="KW-0418">Kinase</keyword>
<dbReference type="GO" id="GO:0048471">
    <property type="term" value="C:perinuclear region of cytoplasm"/>
    <property type="evidence" value="ECO:0007669"/>
    <property type="project" value="UniProtKB-SubCell"/>
</dbReference>
<name>A0A9P0GDW7_9CUCU</name>
<dbReference type="GO" id="GO:0005524">
    <property type="term" value="F:ATP binding"/>
    <property type="evidence" value="ECO:0007669"/>
    <property type="project" value="UniProtKB-UniRule"/>
</dbReference>
<comment type="subcellular location">
    <subcellularLocation>
        <location evidence="2">Cytoplasm</location>
        <location evidence="2">Perinuclear region</location>
    </subcellularLocation>
</comment>
<keyword evidence="10 19" id="KW-0547">Nucleotide-binding</keyword>
<comment type="cofactor">
    <cofactor evidence="1">
        <name>Mg(2+)</name>
        <dbReference type="ChEBI" id="CHEBI:18420"/>
    </cofactor>
</comment>
<dbReference type="Proteomes" id="UP001153636">
    <property type="component" value="Chromosome 4"/>
</dbReference>
<evidence type="ECO:0000256" key="5">
    <source>
        <dbReference type="ARBA" id="ARBA00022490"/>
    </source>
</evidence>
<dbReference type="AlphaFoldDB" id="A0A9P0GDW7"/>
<keyword evidence="9" id="KW-0479">Metal-binding</keyword>
<evidence type="ECO:0000256" key="4">
    <source>
        <dbReference type="ARBA" id="ARBA00012406"/>
    </source>
</evidence>
<evidence type="ECO:0000256" key="7">
    <source>
        <dbReference type="ARBA" id="ARBA00022553"/>
    </source>
</evidence>
<dbReference type="SUPFAM" id="SSF56112">
    <property type="entry name" value="Protein kinase-like (PK-like)"/>
    <property type="match status" value="1"/>
</dbReference>
<evidence type="ECO:0000256" key="16">
    <source>
        <dbReference type="ARBA" id="ARBA00060115"/>
    </source>
</evidence>
<evidence type="ECO:0000256" key="6">
    <source>
        <dbReference type="ARBA" id="ARBA00022527"/>
    </source>
</evidence>
<dbReference type="SMART" id="SM00220">
    <property type="entry name" value="S_TKc"/>
    <property type="match status" value="1"/>
</dbReference>
<keyword evidence="23" id="KW-1185">Reference proteome</keyword>
<evidence type="ECO:0000256" key="18">
    <source>
        <dbReference type="ARBA" id="ARBA00083883"/>
    </source>
</evidence>
<dbReference type="PROSITE" id="PS50011">
    <property type="entry name" value="PROTEIN_KINASE_DOM"/>
    <property type="match status" value="1"/>
</dbReference>
<evidence type="ECO:0000313" key="23">
    <source>
        <dbReference type="Proteomes" id="UP001153636"/>
    </source>
</evidence>
<dbReference type="Pfam" id="PF19431">
    <property type="entry name" value="MEKK4_N"/>
    <property type="match status" value="2"/>
</dbReference>
<dbReference type="PANTHER" id="PTHR48016:SF32">
    <property type="entry name" value="MITOGEN-ACTIVATED PROTEIN KINASE KINASE KINASE 4"/>
    <property type="match status" value="1"/>
</dbReference>
<keyword evidence="7" id="KW-0597">Phosphoprotein</keyword>
<dbReference type="PANTHER" id="PTHR48016">
    <property type="entry name" value="MAP KINASE KINASE KINASE SSK2-RELATED-RELATED"/>
    <property type="match status" value="1"/>
</dbReference>
<dbReference type="Pfam" id="PF00069">
    <property type="entry name" value="Pkinase"/>
    <property type="match status" value="1"/>
</dbReference>
<evidence type="ECO:0000256" key="9">
    <source>
        <dbReference type="ARBA" id="ARBA00022723"/>
    </source>
</evidence>
<feature type="binding site" evidence="19">
    <location>
        <position position="749"/>
    </location>
    <ligand>
        <name>ATP</name>
        <dbReference type="ChEBI" id="CHEBI:30616"/>
    </ligand>
</feature>
<proteinExistence type="inferred from homology"/>
<dbReference type="InterPro" id="IPR011009">
    <property type="entry name" value="Kinase-like_dom_sf"/>
</dbReference>
<dbReference type="OrthoDB" id="1043025at2759"/>
<dbReference type="FunFam" id="1.10.510.10:FF:000122">
    <property type="entry name" value="Mitogen-activated protein kinase kinase kinase 4"/>
    <property type="match status" value="1"/>
</dbReference>
<dbReference type="Gene3D" id="1.10.510.10">
    <property type="entry name" value="Transferase(Phosphotransferase) domain 1"/>
    <property type="match status" value="1"/>
</dbReference>
<dbReference type="InterPro" id="IPR017441">
    <property type="entry name" value="Protein_kinase_ATP_BS"/>
</dbReference>
<dbReference type="EMBL" id="OV651816">
    <property type="protein sequence ID" value="CAH1109848.1"/>
    <property type="molecule type" value="Genomic_DNA"/>
</dbReference>
<evidence type="ECO:0000256" key="19">
    <source>
        <dbReference type="PROSITE-ProRule" id="PRU10141"/>
    </source>
</evidence>
<dbReference type="InterPro" id="IPR000719">
    <property type="entry name" value="Prot_kinase_dom"/>
</dbReference>
<comment type="function">
    <text evidence="16">Component of a protein kinase signal transduction cascade. Activates the CSBP2, P38 and JNK MAPK pathways, but not the ERK pathway. Specifically phosphorylates and activates MAP2K4 and MAP2K6.</text>
</comment>
<evidence type="ECO:0000256" key="8">
    <source>
        <dbReference type="ARBA" id="ARBA00022679"/>
    </source>
</evidence>
<feature type="compositionally biased region" description="Low complexity" evidence="20">
    <location>
        <begin position="96"/>
        <end position="120"/>
    </location>
</feature>
<evidence type="ECO:0000256" key="2">
    <source>
        <dbReference type="ARBA" id="ARBA00004556"/>
    </source>
</evidence>
<keyword evidence="6" id="KW-0723">Serine/threonine-protein kinase</keyword>
<evidence type="ECO:0000256" key="17">
    <source>
        <dbReference type="ARBA" id="ARBA00069057"/>
    </source>
</evidence>
<comment type="catalytic activity">
    <reaction evidence="14">
        <text>L-threonyl-[protein] + ATP = O-phospho-L-threonyl-[protein] + ADP + H(+)</text>
        <dbReference type="Rhea" id="RHEA:46608"/>
        <dbReference type="Rhea" id="RHEA-COMP:11060"/>
        <dbReference type="Rhea" id="RHEA-COMP:11605"/>
        <dbReference type="ChEBI" id="CHEBI:15378"/>
        <dbReference type="ChEBI" id="CHEBI:30013"/>
        <dbReference type="ChEBI" id="CHEBI:30616"/>
        <dbReference type="ChEBI" id="CHEBI:61977"/>
        <dbReference type="ChEBI" id="CHEBI:456216"/>
        <dbReference type="EC" id="2.7.11.25"/>
    </reaction>
</comment>
<reference evidence="22" key="1">
    <citation type="submission" date="2022-01" db="EMBL/GenBank/DDBJ databases">
        <authorList>
            <person name="King R."/>
        </authorList>
    </citation>
    <scope>NUCLEOTIDE SEQUENCE</scope>
</reference>
<evidence type="ECO:0000256" key="3">
    <source>
        <dbReference type="ARBA" id="ARBA00006529"/>
    </source>
</evidence>
<dbReference type="EC" id="2.7.11.25" evidence="4"/>
<dbReference type="GO" id="GO:0046872">
    <property type="term" value="F:metal ion binding"/>
    <property type="evidence" value="ECO:0007669"/>
    <property type="project" value="UniProtKB-KW"/>
</dbReference>
<evidence type="ECO:0000313" key="22">
    <source>
        <dbReference type="EMBL" id="CAH1109848.1"/>
    </source>
</evidence>
<evidence type="ECO:0000256" key="10">
    <source>
        <dbReference type="ARBA" id="ARBA00022741"/>
    </source>
</evidence>
<accession>A0A9P0GDW7</accession>
<evidence type="ECO:0000256" key="1">
    <source>
        <dbReference type="ARBA" id="ARBA00001946"/>
    </source>
</evidence>
<comment type="similarity">
    <text evidence="3">Belongs to the protein kinase superfamily. STE Ser/Thr protein kinase family. MAP kinase kinase kinase subfamily.</text>
</comment>
<protein>
    <recommendedName>
        <fullName evidence="17">Mitogen-activated protein kinase kinase kinase 4</fullName>
        <ecNumber evidence="4">2.7.11.25</ecNumber>
    </recommendedName>
    <alternativeName>
        <fullName evidence="18">MAPK/ERK kinase kinase 4</fullName>
    </alternativeName>
</protein>
<gene>
    <name evidence="22" type="ORF">PSYICH_LOCUS10684</name>
</gene>
<organism evidence="22 23">
    <name type="scientific">Psylliodes chrysocephalus</name>
    <dbReference type="NCBI Taxonomy" id="3402493"/>
    <lineage>
        <taxon>Eukaryota</taxon>
        <taxon>Metazoa</taxon>
        <taxon>Ecdysozoa</taxon>
        <taxon>Arthropoda</taxon>
        <taxon>Hexapoda</taxon>
        <taxon>Insecta</taxon>
        <taxon>Pterygota</taxon>
        <taxon>Neoptera</taxon>
        <taxon>Endopterygota</taxon>
        <taxon>Coleoptera</taxon>
        <taxon>Polyphaga</taxon>
        <taxon>Cucujiformia</taxon>
        <taxon>Chrysomeloidea</taxon>
        <taxon>Chrysomelidae</taxon>
        <taxon>Galerucinae</taxon>
        <taxon>Alticini</taxon>
        <taxon>Psylliodes</taxon>
    </lineage>
</organism>
<keyword evidence="5" id="KW-0963">Cytoplasm</keyword>
<keyword evidence="13" id="KW-0460">Magnesium</keyword>
<evidence type="ECO:0000256" key="13">
    <source>
        <dbReference type="ARBA" id="ARBA00022842"/>
    </source>
</evidence>
<evidence type="ECO:0000256" key="15">
    <source>
        <dbReference type="ARBA" id="ARBA00048329"/>
    </source>
</evidence>
<evidence type="ECO:0000256" key="20">
    <source>
        <dbReference type="SAM" id="MobiDB-lite"/>
    </source>
</evidence>
<dbReference type="PROSITE" id="PS00107">
    <property type="entry name" value="PROTEIN_KINASE_ATP"/>
    <property type="match status" value="1"/>
</dbReference>
<evidence type="ECO:0000256" key="14">
    <source>
        <dbReference type="ARBA" id="ARBA00047559"/>
    </source>
</evidence>
<dbReference type="PROSITE" id="PS00108">
    <property type="entry name" value="PROTEIN_KINASE_ST"/>
    <property type="match status" value="1"/>
</dbReference>
<keyword evidence="12 19" id="KW-0067">ATP-binding</keyword>
<comment type="catalytic activity">
    <reaction evidence="15">
        <text>L-seryl-[protein] + ATP = O-phospho-L-seryl-[protein] + ADP + H(+)</text>
        <dbReference type="Rhea" id="RHEA:17989"/>
        <dbReference type="Rhea" id="RHEA-COMP:9863"/>
        <dbReference type="Rhea" id="RHEA-COMP:11604"/>
        <dbReference type="ChEBI" id="CHEBI:15378"/>
        <dbReference type="ChEBI" id="CHEBI:29999"/>
        <dbReference type="ChEBI" id="CHEBI:30616"/>
        <dbReference type="ChEBI" id="CHEBI:83421"/>
        <dbReference type="ChEBI" id="CHEBI:456216"/>
        <dbReference type="EC" id="2.7.11.25"/>
    </reaction>
</comment>
<dbReference type="InterPro" id="IPR050538">
    <property type="entry name" value="MAP_kinase_kinase_kinase"/>
</dbReference>
<dbReference type="GO" id="GO:0004709">
    <property type="term" value="F:MAP kinase kinase kinase activity"/>
    <property type="evidence" value="ECO:0007669"/>
    <property type="project" value="UniProtKB-EC"/>
</dbReference>